<dbReference type="InterPro" id="IPR029063">
    <property type="entry name" value="SAM-dependent_MTases_sf"/>
</dbReference>
<dbReference type="NCBIfam" id="TIGR04344">
    <property type="entry name" value="ovoA_Nterm"/>
    <property type="match status" value="1"/>
</dbReference>
<evidence type="ECO:0000256" key="1">
    <source>
        <dbReference type="ARBA" id="ARBA00023002"/>
    </source>
</evidence>
<dbReference type="Gene3D" id="3.90.1580.10">
    <property type="entry name" value="paralog of FGE (formylglycine-generating enzyme)"/>
    <property type="match status" value="1"/>
</dbReference>
<accession>A0A6G4WRD5</accession>
<dbReference type="PANTHER" id="PTHR23150">
    <property type="entry name" value="SULFATASE MODIFYING FACTOR 1, 2"/>
    <property type="match status" value="1"/>
</dbReference>
<dbReference type="SUPFAM" id="SSF56436">
    <property type="entry name" value="C-type lectin-like"/>
    <property type="match status" value="1"/>
</dbReference>
<feature type="domain" description="DinB-like" evidence="5">
    <location>
        <begin position="69"/>
        <end position="209"/>
    </location>
</feature>
<dbReference type="InterPro" id="IPR042095">
    <property type="entry name" value="SUMF_sf"/>
</dbReference>
<dbReference type="CDD" id="cd02440">
    <property type="entry name" value="AdoMet_MTases"/>
    <property type="match status" value="1"/>
</dbReference>
<gene>
    <name evidence="6" type="primary">ovoA</name>
    <name evidence="6" type="ORF">G5C65_04265</name>
</gene>
<dbReference type="InterPro" id="IPR027577">
    <property type="entry name" value="OvoA_Nterm"/>
</dbReference>
<comment type="caution">
    <text evidence="6">The sequence shown here is derived from an EMBL/GenBank/DDBJ whole genome shotgun (WGS) entry which is preliminary data.</text>
</comment>
<dbReference type="GO" id="GO:0120147">
    <property type="term" value="F:formylglycine-generating oxidase activity"/>
    <property type="evidence" value="ECO:0007669"/>
    <property type="project" value="TreeGrafter"/>
</dbReference>
<evidence type="ECO:0000259" key="5">
    <source>
        <dbReference type="Pfam" id="PF12867"/>
    </source>
</evidence>
<dbReference type="Pfam" id="PF12867">
    <property type="entry name" value="DinB_2"/>
    <property type="match status" value="1"/>
</dbReference>
<comment type="pathway">
    <text evidence="3">Amino-acid biosynthesis; ergothioneine biosynthesis.</text>
</comment>
<dbReference type="Proteomes" id="UP000477722">
    <property type="component" value="Unassembled WGS sequence"/>
</dbReference>
<dbReference type="Pfam" id="PF13489">
    <property type="entry name" value="Methyltransf_23"/>
    <property type="match status" value="1"/>
</dbReference>
<sequence>MTEIMVQTWEENVREHADDRLSGPRGSWWFTGKQPLRGECPGITEDGTVTSLPMPDLSVCDRAAVLDYFDNSWTLQETLFAGLQTAEAFYRPPSHGLRHPMIFYYGHPAALYVNKLRVAGLLSGPVDAYLEDILETGVDEMSWDDMSKNEMTWPSVARVHAYRAVVYGLVRGIIEDTPFAPDLGRPVTDGDQAWALFMGFEHDRIHLETSSVLIRELPRRLVERHAAWPAAAPRRRTTPDNAPVPAAVPQNAMVQVAGGTAIIGKPRSFPSYGWDNEYGEKAVDVAGFAASRYLISNGEFYRFVQDGGYRTPGYWSEEGWGWRQFRNAKHPRFWEPDGPSGLHRYRLRTIFEELDMPWDWPVCVNYHEAKAYCAWRGREDGRSYRLPTEAEFRRLRGLPARPAAADDPVLHRSGAQFLDDGVNLNLALGSESPVDQSPAGPSGVHDTAGNLWQWCEDVAHALDGFDVHPYYEDFSTPCFDGEHQMILGGAFISTGDEASIWARFHFRPHFLQQSGLRIVSPSVPETPAAGADAGAGRYATKALLDSYLLLHYGSREDTFDRKDHYLGAAYGFPQRLAALLAREAARAGARLDRVLDLGCAVGGVSLRLAADVGCDVVGVDSSASFIAAARRLAEGEQLRYDRPDQGAATTSLAARAPSPAADANVEFRVADAAALPGDLGAFDAVILANLLDRVGDPRACLRQLAGDHSLLRPGGLLLVTSPWSWQPGYADPAQWIGGAPDGPSSEQELRALVSGAFELVAESDEPGVLRNHRRHYETFQADVSLWRKR</sequence>
<dbReference type="AlphaFoldDB" id="A0A6G4WRD5"/>
<dbReference type="InterPro" id="IPR016187">
    <property type="entry name" value="CTDL_fold"/>
</dbReference>
<protein>
    <submittedName>
        <fullName evidence="6">5-histidylcysteine sulfoxide synthase</fullName>
    </submittedName>
</protein>
<evidence type="ECO:0000256" key="2">
    <source>
        <dbReference type="ARBA" id="ARBA00023004"/>
    </source>
</evidence>
<dbReference type="Gene3D" id="3.40.50.150">
    <property type="entry name" value="Vaccinia Virus protein VP39"/>
    <property type="match status" value="1"/>
</dbReference>
<dbReference type="InterPro" id="IPR024775">
    <property type="entry name" value="DinB-like"/>
</dbReference>
<dbReference type="RefSeq" id="WP_165297241.1">
    <property type="nucleotide sequence ID" value="NZ_JAAKZZ010000023.1"/>
</dbReference>
<evidence type="ECO:0000259" key="4">
    <source>
        <dbReference type="Pfam" id="PF03781"/>
    </source>
</evidence>
<proteinExistence type="predicted"/>
<feature type="domain" description="Sulfatase-modifying factor enzyme-like" evidence="4">
    <location>
        <begin position="251"/>
        <end position="509"/>
    </location>
</feature>
<evidence type="ECO:0000313" key="6">
    <source>
        <dbReference type="EMBL" id="NGO67583.1"/>
    </source>
</evidence>
<dbReference type="EMBL" id="JAAKZZ010000023">
    <property type="protein sequence ID" value="NGO67583.1"/>
    <property type="molecule type" value="Genomic_DNA"/>
</dbReference>
<reference evidence="6 7" key="1">
    <citation type="submission" date="2020-02" db="EMBL/GenBank/DDBJ databases">
        <title>Whole-genome analyses of novel actinobacteria.</title>
        <authorList>
            <person name="Sahin N."/>
            <person name="Tatar D."/>
        </authorList>
    </citation>
    <scope>NUCLEOTIDE SEQUENCE [LARGE SCALE GENOMIC DNA]</scope>
    <source>
        <strain evidence="6 7">SB3404</strain>
    </source>
</reference>
<dbReference type="InterPro" id="IPR051043">
    <property type="entry name" value="Sulfatase_Mod_Factor_Kinase"/>
</dbReference>
<keyword evidence="1" id="KW-0560">Oxidoreductase</keyword>
<dbReference type="InterPro" id="IPR005532">
    <property type="entry name" value="SUMF_dom"/>
</dbReference>
<organism evidence="6 7">
    <name type="scientific">Streptomyces boncukensis</name>
    <dbReference type="NCBI Taxonomy" id="2711219"/>
    <lineage>
        <taxon>Bacteria</taxon>
        <taxon>Bacillati</taxon>
        <taxon>Actinomycetota</taxon>
        <taxon>Actinomycetes</taxon>
        <taxon>Kitasatosporales</taxon>
        <taxon>Streptomycetaceae</taxon>
        <taxon>Streptomyces</taxon>
    </lineage>
</organism>
<evidence type="ECO:0000313" key="7">
    <source>
        <dbReference type="Proteomes" id="UP000477722"/>
    </source>
</evidence>
<dbReference type="SUPFAM" id="SSF53335">
    <property type="entry name" value="S-adenosyl-L-methionine-dependent methyltransferases"/>
    <property type="match status" value="1"/>
</dbReference>
<dbReference type="Pfam" id="PF03781">
    <property type="entry name" value="FGE-sulfatase"/>
    <property type="match status" value="1"/>
</dbReference>
<keyword evidence="7" id="KW-1185">Reference proteome</keyword>
<evidence type="ECO:0000256" key="3">
    <source>
        <dbReference type="ARBA" id="ARBA00037882"/>
    </source>
</evidence>
<name>A0A6G4WRD5_9ACTN</name>
<dbReference type="PANTHER" id="PTHR23150:SF26">
    <property type="entry name" value="GENERIC METHYLTRANSFERASE"/>
    <property type="match status" value="1"/>
</dbReference>
<keyword evidence="2" id="KW-0408">Iron</keyword>